<feature type="domain" description="Cytochrome c" evidence="22">
    <location>
        <begin position="258"/>
        <end position="355"/>
    </location>
</feature>
<evidence type="ECO:0000256" key="4">
    <source>
        <dbReference type="ARBA" id="ARBA00022617"/>
    </source>
</evidence>
<evidence type="ECO:0000313" key="23">
    <source>
        <dbReference type="EMBL" id="WAA13720.1"/>
    </source>
</evidence>
<dbReference type="InterPro" id="IPR001505">
    <property type="entry name" value="Copper_CuA"/>
</dbReference>
<dbReference type="InterPro" id="IPR009056">
    <property type="entry name" value="Cyt_c-like_dom"/>
</dbReference>
<evidence type="ECO:0000256" key="7">
    <source>
        <dbReference type="ARBA" id="ARBA00022723"/>
    </source>
</evidence>
<dbReference type="EMBL" id="CP106877">
    <property type="protein sequence ID" value="WAA13720.1"/>
    <property type="molecule type" value="Genomic_DNA"/>
</dbReference>
<dbReference type="AlphaFoldDB" id="A0A9E8M1G7"/>
<dbReference type="InterPro" id="IPR002429">
    <property type="entry name" value="CcO_II-like_C"/>
</dbReference>
<evidence type="ECO:0000256" key="18">
    <source>
        <dbReference type="RuleBase" id="RU004024"/>
    </source>
</evidence>
<dbReference type="PRINTS" id="PR01166">
    <property type="entry name" value="CYCOXIDASEII"/>
</dbReference>
<keyword evidence="12 18" id="KW-0186">Copper</keyword>
<comment type="similarity">
    <text evidence="2 17">Belongs to the cytochrome c oxidase subunit 2 family.</text>
</comment>
<evidence type="ECO:0000256" key="9">
    <source>
        <dbReference type="ARBA" id="ARBA00022982"/>
    </source>
</evidence>
<evidence type="ECO:0000256" key="2">
    <source>
        <dbReference type="ARBA" id="ARBA00007866"/>
    </source>
</evidence>
<evidence type="ECO:0000256" key="3">
    <source>
        <dbReference type="ARBA" id="ARBA00022448"/>
    </source>
</evidence>
<comment type="subcellular location">
    <subcellularLocation>
        <location evidence="17">Cell membrane</location>
        <topology evidence="17">Multi-pass membrane protein</topology>
    </subcellularLocation>
    <subcellularLocation>
        <location evidence="1">Membrane</location>
        <topology evidence="1">Multi-pass membrane protein</topology>
    </subcellularLocation>
</comment>
<keyword evidence="9 17" id="KW-0249">Electron transport</keyword>
<evidence type="ECO:0000256" key="12">
    <source>
        <dbReference type="ARBA" id="ARBA00023008"/>
    </source>
</evidence>
<dbReference type="KEGG" id="fhl:OE105_06360"/>
<dbReference type="GO" id="GO:0016491">
    <property type="term" value="F:oxidoreductase activity"/>
    <property type="evidence" value="ECO:0007669"/>
    <property type="project" value="InterPro"/>
</dbReference>
<evidence type="ECO:0000256" key="13">
    <source>
        <dbReference type="ARBA" id="ARBA00023136"/>
    </source>
</evidence>
<dbReference type="PROSITE" id="PS00078">
    <property type="entry name" value="COX2"/>
    <property type="match status" value="1"/>
</dbReference>
<sequence>MKKWILFIFIFFSALITTGCGKPFLSTLQPAGEVAEKQYNLFLLSFSVMAIVILVVVTIYVIVLVRFRRKKGDENKIPKQVAGSHKLEVIWTAIPILIIIGLSIPTVYLTFYFGDVKGMERVDEQGDPKHLVVNVRANLYWWEFEYPDLGIITSQDLVVPTGERIYFNLKASDVKHSFWVPSIGGKMDTNTDNLNTFYLEFDPEKSDEAGNIFYGKCAELCGPSHAYMDFKVKAISRDEFDRWVLAMQKNEEPELASELAVKGKQLFEENDQFSCISCHATTARDDRPEATRLGPNLADFGNRTRVAGYLEFTKENIKNWIQHPEEYKPGNLMYEKADFTDEELEALAEYLMSLKVQE</sequence>
<dbReference type="EC" id="7.1.1.9" evidence="18"/>
<dbReference type="InterPro" id="IPR014222">
    <property type="entry name" value="Cyt_c_oxidase_su2"/>
</dbReference>
<evidence type="ECO:0000256" key="14">
    <source>
        <dbReference type="ARBA" id="ARBA00024688"/>
    </source>
</evidence>
<evidence type="ECO:0000256" key="6">
    <source>
        <dbReference type="ARBA" id="ARBA00022692"/>
    </source>
</evidence>
<dbReference type="GO" id="GO:0042773">
    <property type="term" value="P:ATP synthesis coupled electron transport"/>
    <property type="evidence" value="ECO:0007669"/>
    <property type="project" value="TreeGrafter"/>
</dbReference>
<name>A0A9E8M1G7_9BACI</name>
<dbReference type="InterPro" id="IPR036909">
    <property type="entry name" value="Cyt_c-like_dom_sf"/>
</dbReference>
<protein>
    <recommendedName>
        <fullName evidence="18">Cytochrome c oxidase subunit 2</fullName>
        <ecNumber evidence="18">7.1.1.9</ecNumber>
    </recommendedName>
</protein>
<keyword evidence="13 19" id="KW-0472">Membrane</keyword>
<gene>
    <name evidence="23" type="primary">coxB</name>
    <name evidence="23" type="ORF">OE105_06360</name>
</gene>
<evidence type="ECO:0000256" key="1">
    <source>
        <dbReference type="ARBA" id="ARBA00004141"/>
    </source>
</evidence>
<evidence type="ECO:0000256" key="19">
    <source>
        <dbReference type="SAM" id="Phobius"/>
    </source>
</evidence>
<dbReference type="Proteomes" id="UP001164726">
    <property type="component" value="Chromosome"/>
</dbReference>
<evidence type="ECO:0000259" key="22">
    <source>
        <dbReference type="PROSITE" id="PS51007"/>
    </source>
</evidence>
<keyword evidence="24" id="KW-1185">Reference proteome</keyword>
<dbReference type="PROSITE" id="PS50857">
    <property type="entry name" value="COX2_CUA"/>
    <property type="match status" value="1"/>
</dbReference>
<keyword evidence="5 17" id="KW-0679">Respiratory chain</keyword>
<evidence type="ECO:0000259" key="21">
    <source>
        <dbReference type="PROSITE" id="PS50999"/>
    </source>
</evidence>
<evidence type="ECO:0000256" key="17">
    <source>
        <dbReference type="RuleBase" id="RU000456"/>
    </source>
</evidence>
<dbReference type="PANTHER" id="PTHR22888:SF10">
    <property type="entry name" value="CYTOCHROME C OXIDASE SUBUNIT 2"/>
    <property type="match status" value="1"/>
</dbReference>
<dbReference type="RefSeq" id="WP_275421911.1">
    <property type="nucleotide sequence ID" value="NZ_CP106877.1"/>
</dbReference>
<organism evidence="23 24">
    <name type="scientific">Fervidibacillus halotolerans</name>
    <dbReference type="NCBI Taxonomy" id="2980027"/>
    <lineage>
        <taxon>Bacteria</taxon>
        <taxon>Bacillati</taxon>
        <taxon>Bacillota</taxon>
        <taxon>Bacilli</taxon>
        <taxon>Bacillales</taxon>
        <taxon>Bacillaceae</taxon>
        <taxon>Fervidibacillus</taxon>
    </lineage>
</organism>
<dbReference type="PROSITE" id="PS50999">
    <property type="entry name" value="COX2_TM"/>
    <property type="match status" value="1"/>
</dbReference>
<keyword evidence="8" id="KW-1278">Translocase</keyword>
<dbReference type="Pfam" id="PF02790">
    <property type="entry name" value="COX2_TM"/>
    <property type="match status" value="1"/>
</dbReference>
<reference evidence="23" key="1">
    <citation type="submission" date="2022-09" db="EMBL/GenBank/DDBJ databases">
        <title>Complete Genomes of Fervidibacillus albus and Fervidibacillus halotolerans isolated from tidal flat sediments.</title>
        <authorList>
            <person name="Kwon K.K."/>
            <person name="Yang S.-H."/>
            <person name="Park M.J."/>
            <person name="Oh H.-M."/>
        </authorList>
    </citation>
    <scope>NUCLEOTIDE SEQUENCE</scope>
    <source>
        <strain evidence="23">MEBiC13594</strain>
    </source>
</reference>
<accession>A0A9E8M1G7</accession>
<dbReference type="PROSITE" id="PS51257">
    <property type="entry name" value="PROKAR_LIPOPROTEIN"/>
    <property type="match status" value="1"/>
</dbReference>
<dbReference type="SUPFAM" id="SSF49503">
    <property type="entry name" value="Cupredoxins"/>
    <property type="match status" value="1"/>
</dbReference>
<keyword evidence="10 19" id="KW-1133">Transmembrane helix</keyword>
<keyword evidence="3 17" id="KW-0813">Transport</keyword>
<dbReference type="InterPro" id="IPR011759">
    <property type="entry name" value="Cyt_c_oxidase_su2_TM_dom"/>
</dbReference>
<evidence type="ECO:0000313" key="24">
    <source>
        <dbReference type="Proteomes" id="UP001164726"/>
    </source>
</evidence>
<evidence type="ECO:0000256" key="8">
    <source>
        <dbReference type="ARBA" id="ARBA00022967"/>
    </source>
</evidence>
<keyword evidence="7 16" id="KW-0479">Metal-binding</keyword>
<evidence type="ECO:0000256" key="10">
    <source>
        <dbReference type="ARBA" id="ARBA00022989"/>
    </source>
</evidence>
<dbReference type="InterPro" id="IPR036257">
    <property type="entry name" value="Cyt_c_oxidase_su2_TM_sf"/>
</dbReference>
<dbReference type="SUPFAM" id="SSF81464">
    <property type="entry name" value="Cytochrome c oxidase subunit II-like, transmembrane region"/>
    <property type="match status" value="1"/>
</dbReference>
<evidence type="ECO:0000256" key="15">
    <source>
        <dbReference type="ARBA" id="ARBA00047816"/>
    </source>
</evidence>
<dbReference type="InterPro" id="IPR008972">
    <property type="entry name" value="Cupredoxin"/>
</dbReference>
<dbReference type="NCBIfam" id="TIGR02866">
    <property type="entry name" value="CoxB"/>
    <property type="match status" value="1"/>
</dbReference>
<evidence type="ECO:0000256" key="5">
    <source>
        <dbReference type="ARBA" id="ARBA00022660"/>
    </source>
</evidence>
<feature type="domain" description="Cytochrome oxidase subunit II copper A binding" evidence="20">
    <location>
        <begin position="128"/>
        <end position="246"/>
    </location>
</feature>
<dbReference type="Gene3D" id="2.60.40.420">
    <property type="entry name" value="Cupredoxins - blue copper proteins"/>
    <property type="match status" value="1"/>
</dbReference>
<dbReference type="Gene3D" id="1.10.287.90">
    <property type="match status" value="1"/>
</dbReference>
<keyword evidence="6 17" id="KW-0812">Transmembrane</keyword>
<proteinExistence type="inferred from homology"/>
<dbReference type="GO" id="GO:0020037">
    <property type="term" value="F:heme binding"/>
    <property type="evidence" value="ECO:0007669"/>
    <property type="project" value="InterPro"/>
</dbReference>
<dbReference type="PROSITE" id="PS51007">
    <property type="entry name" value="CYTC"/>
    <property type="match status" value="1"/>
</dbReference>
<evidence type="ECO:0000259" key="20">
    <source>
        <dbReference type="PROSITE" id="PS50857"/>
    </source>
</evidence>
<feature type="transmembrane region" description="Helical" evidence="19">
    <location>
        <begin position="45"/>
        <end position="67"/>
    </location>
</feature>
<feature type="transmembrane region" description="Helical" evidence="19">
    <location>
        <begin position="88"/>
        <end position="113"/>
    </location>
</feature>
<feature type="domain" description="Cytochrome oxidase subunit II transmembrane region profile" evidence="21">
    <location>
        <begin position="16"/>
        <end position="117"/>
    </location>
</feature>
<dbReference type="GO" id="GO:0004129">
    <property type="term" value="F:cytochrome-c oxidase activity"/>
    <property type="evidence" value="ECO:0007669"/>
    <property type="project" value="UniProtKB-EC"/>
</dbReference>
<dbReference type="InterPro" id="IPR045187">
    <property type="entry name" value="CcO_II"/>
</dbReference>
<dbReference type="GO" id="GO:0005886">
    <property type="term" value="C:plasma membrane"/>
    <property type="evidence" value="ECO:0007669"/>
    <property type="project" value="UniProtKB-SubCell"/>
</dbReference>
<dbReference type="Pfam" id="PF00034">
    <property type="entry name" value="Cytochrom_C"/>
    <property type="match status" value="1"/>
</dbReference>
<dbReference type="PANTHER" id="PTHR22888">
    <property type="entry name" value="CYTOCHROME C OXIDASE, SUBUNIT II"/>
    <property type="match status" value="1"/>
</dbReference>
<evidence type="ECO:0000256" key="16">
    <source>
        <dbReference type="PROSITE-ProRule" id="PRU00433"/>
    </source>
</evidence>
<evidence type="ECO:0000256" key="11">
    <source>
        <dbReference type="ARBA" id="ARBA00023004"/>
    </source>
</evidence>
<dbReference type="SUPFAM" id="SSF46626">
    <property type="entry name" value="Cytochrome c"/>
    <property type="match status" value="1"/>
</dbReference>
<dbReference type="GO" id="GO:0005507">
    <property type="term" value="F:copper ion binding"/>
    <property type="evidence" value="ECO:0007669"/>
    <property type="project" value="InterPro"/>
</dbReference>
<comment type="catalytic activity">
    <reaction evidence="15 18">
        <text>4 Fe(II)-[cytochrome c] + O2 + 8 H(+)(in) = 4 Fe(III)-[cytochrome c] + 2 H2O + 4 H(+)(out)</text>
        <dbReference type="Rhea" id="RHEA:11436"/>
        <dbReference type="Rhea" id="RHEA-COMP:10350"/>
        <dbReference type="Rhea" id="RHEA-COMP:14399"/>
        <dbReference type="ChEBI" id="CHEBI:15377"/>
        <dbReference type="ChEBI" id="CHEBI:15378"/>
        <dbReference type="ChEBI" id="CHEBI:15379"/>
        <dbReference type="ChEBI" id="CHEBI:29033"/>
        <dbReference type="ChEBI" id="CHEBI:29034"/>
        <dbReference type="EC" id="7.1.1.9"/>
    </reaction>
</comment>
<keyword evidence="11 16" id="KW-0408">Iron</keyword>
<comment type="function">
    <text evidence="14 18">Subunits I and II form the functional core of the enzyme complex. Electrons originating in cytochrome c are transferred via heme a and Cu(A) to the binuclear center formed by heme a3 and Cu(B).</text>
</comment>
<dbReference type="Pfam" id="PF00116">
    <property type="entry name" value="COX2"/>
    <property type="match status" value="1"/>
</dbReference>
<comment type="cofactor">
    <cofactor evidence="18">
        <name>Cu cation</name>
        <dbReference type="ChEBI" id="CHEBI:23378"/>
    </cofactor>
    <text evidence="18">Binds a copper A center.</text>
</comment>
<keyword evidence="4 16" id="KW-0349">Heme</keyword>